<dbReference type="EMBL" id="JACRTD010000003">
    <property type="protein sequence ID" value="MBC8584964.1"/>
    <property type="molecule type" value="Genomic_DNA"/>
</dbReference>
<name>A0A926ERD1_9FIRM</name>
<dbReference type="InterPro" id="IPR019198">
    <property type="entry name" value="Beta_propeller_containing"/>
</dbReference>
<dbReference type="SUPFAM" id="SSF82171">
    <property type="entry name" value="DPP6 N-terminal domain-like"/>
    <property type="match status" value="1"/>
</dbReference>
<keyword evidence="3" id="KW-1185">Reference proteome</keyword>
<keyword evidence="1" id="KW-0472">Membrane</keyword>
<dbReference type="AlphaFoldDB" id="A0A926ERD1"/>
<gene>
    <name evidence="2" type="ORF">H8705_05145</name>
</gene>
<sequence length="758" mass="83677">MREHNEKEITSDIELLKDRFLELDEDIKRPYALSGEVLRQKLTDVQAQDPQPSKRAWWKPVLACAATFVVVIGAVYAFDASQQEVPLIQKSNPEVSGQVQSTAVSALQSAAQEDSDQPEEGQAYYAEDYTQVRDIIFEKMGGVESLTPPEAEYKGSFFDRILGGIFNKSSNSTSAGAAVDMAAADGAVAQEAEIAMDDAMAMPNTAGSGMDYSQTNVQETGVDEADIVKTDGEYLYSYVYKNSYTRGPTIFITDAQDMKVTSKIILEDMNVNEFYLSGDYLVTVGYGYAEIPITPSTIVEETDDTIIKEAEKAGATYSQDWSEADIYRNSTVQAVVYDVSNKAQPKKVRTFNQDGDYISSRVKDGVLYLVSTRWIYPDFTNKNTPMSEMVPIVYDGASGAAKLIPADQIAVAPKSQDYNYAIVSSLDIKGGGAKTQAVLGGGQGIYMSNDNLYVYYTTYNDRVTSDQQTKNFGSYSGTNIIKFAVNGLSVNLKETAYVDGYTDGQFAFSEHQGNLRVATTAELLTGYSSNNVYVLDQNMKQIGKLEDLAPGERIYSVRYMDDMAYVVTFRETDPLFAIDLSDPTSPKVMGQLKIPGFSEYLHPIDDHTLIGIGQDTDINQWGGVSTTGLKVSMFDVSDPLNPRELHVYNLGVEGSYSEALYNHKAVMFNLKRNLMAFPASVANTSGYSQNAYYVLSYSVTDGFELKKSITHGEADTYNGFNEVNRGQYIGNILYTFSPEQIVSYDMDAFTEKDSVLLK</sequence>
<keyword evidence="1" id="KW-0812">Transmembrane</keyword>
<evidence type="ECO:0000256" key="1">
    <source>
        <dbReference type="SAM" id="Phobius"/>
    </source>
</evidence>
<feature type="transmembrane region" description="Helical" evidence="1">
    <location>
        <begin position="56"/>
        <end position="78"/>
    </location>
</feature>
<comment type="caution">
    <text evidence="2">The sequence shown here is derived from an EMBL/GenBank/DDBJ whole genome shotgun (WGS) entry which is preliminary data.</text>
</comment>
<organism evidence="2 3">
    <name type="scientific">Youxingia wuxianensis</name>
    <dbReference type="NCBI Taxonomy" id="2763678"/>
    <lineage>
        <taxon>Bacteria</taxon>
        <taxon>Bacillati</taxon>
        <taxon>Bacillota</taxon>
        <taxon>Clostridia</taxon>
        <taxon>Eubacteriales</taxon>
        <taxon>Oscillospiraceae</taxon>
        <taxon>Youxingia</taxon>
    </lineage>
</organism>
<protein>
    <submittedName>
        <fullName evidence="2">Beta-propeller domain-containing protein</fullName>
    </submittedName>
</protein>
<keyword evidence="1" id="KW-1133">Transmembrane helix</keyword>
<dbReference type="RefSeq" id="WP_262394748.1">
    <property type="nucleotide sequence ID" value="NZ_JACRTD010000003.1"/>
</dbReference>
<proteinExistence type="predicted"/>
<dbReference type="Pfam" id="PF09826">
    <property type="entry name" value="Beta_propel"/>
    <property type="match status" value="1"/>
</dbReference>
<evidence type="ECO:0000313" key="3">
    <source>
        <dbReference type="Proteomes" id="UP000623678"/>
    </source>
</evidence>
<accession>A0A926ERD1</accession>
<evidence type="ECO:0000313" key="2">
    <source>
        <dbReference type="EMBL" id="MBC8584964.1"/>
    </source>
</evidence>
<dbReference type="Proteomes" id="UP000623678">
    <property type="component" value="Unassembled WGS sequence"/>
</dbReference>
<reference evidence="2" key="1">
    <citation type="submission" date="2020-08" db="EMBL/GenBank/DDBJ databases">
        <title>Genome public.</title>
        <authorList>
            <person name="Liu C."/>
            <person name="Sun Q."/>
        </authorList>
    </citation>
    <scope>NUCLEOTIDE SEQUENCE</scope>
    <source>
        <strain evidence="2">NSJ-64</strain>
    </source>
</reference>